<dbReference type="AlphaFoldDB" id="A0A1G2URP3"/>
<keyword evidence="1" id="KW-1133">Transmembrane helix</keyword>
<name>A0A1G2URP3_9BACT</name>
<sequence>MKKSSFIHGVSIVAGIWGVLALIGAWLAGENGTIFGFSQQHCFYDAIVLELISVSAGICAIYRRQLEREG</sequence>
<reference evidence="2 3" key="1">
    <citation type="journal article" date="2016" name="Nat. Commun.">
        <title>Thousands of microbial genomes shed light on interconnected biogeochemical processes in an aquifer system.</title>
        <authorList>
            <person name="Anantharaman K."/>
            <person name="Brown C.T."/>
            <person name="Hug L.A."/>
            <person name="Sharon I."/>
            <person name="Castelle C.J."/>
            <person name="Probst A.J."/>
            <person name="Thomas B.C."/>
            <person name="Singh A."/>
            <person name="Wilkins M.J."/>
            <person name="Karaoz U."/>
            <person name="Brodie E.L."/>
            <person name="Williams K.H."/>
            <person name="Hubbard S.S."/>
            <person name="Banfield J.F."/>
        </authorList>
    </citation>
    <scope>NUCLEOTIDE SEQUENCE [LARGE SCALE GENOMIC DNA]</scope>
</reference>
<evidence type="ECO:0000313" key="2">
    <source>
        <dbReference type="EMBL" id="OHB11992.1"/>
    </source>
</evidence>
<comment type="caution">
    <text evidence="2">The sequence shown here is derived from an EMBL/GenBank/DDBJ whole genome shotgun (WGS) entry which is preliminary data.</text>
</comment>
<feature type="transmembrane region" description="Helical" evidence="1">
    <location>
        <begin position="7"/>
        <end position="28"/>
    </location>
</feature>
<keyword evidence="1" id="KW-0472">Membrane</keyword>
<evidence type="ECO:0000313" key="3">
    <source>
        <dbReference type="Proteomes" id="UP000176558"/>
    </source>
</evidence>
<dbReference type="EMBL" id="MHWT01000024">
    <property type="protein sequence ID" value="OHB11992.1"/>
    <property type="molecule type" value="Genomic_DNA"/>
</dbReference>
<gene>
    <name evidence="2" type="ORF">A3G99_02820</name>
</gene>
<organism evidence="2 3">
    <name type="scientific">Candidatus Zambryskibacteria bacterium RIFCSPLOWO2_12_FULL_39_23</name>
    <dbReference type="NCBI Taxonomy" id="1802776"/>
    <lineage>
        <taxon>Bacteria</taxon>
        <taxon>Candidatus Zambryskiibacteriota</taxon>
    </lineage>
</organism>
<feature type="transmembrane region" description="Helical" evidence="1">
    <location>
        <begin position="43"/>
        <end position="62"/>
    </location>
</feature>
<dbReference type="Proteomes" id="UP000176558">
    <property type="component" value="Unassembled WGS sequence"/>
</dbReference>
<accession>A0A1G2URP3</accession>
<keyword evidence="1" id="KW-0812">Transmembrane</keyword>
<evidence type="ECO:0000256" key="1">
    <source>
        <dbReference type="SAM" id="Phobius"/>
    </source>
</evidence>
<proteinExistence type="predicted"/>
<protein>
    <submittedName>
        <fullName evidence="2">Uncharacterized protein</fullName>
    </submittedName>
</protein>